<accession>A0A0N1EA01</accession>
<dbReference type="AlphaFoldDB" id="A0A0N1EA01"/>
<evidence type="ECO:0000313" key="2">
    <source>
        <dbReference type="Proteomes" id="UP000037997"/>
    </source>
</evidence>
<name>A0A0N1EA01_9HELI</name>
<proteinExistence type="predicted"/>
<gene>
    <name evidence="1" type="ORF">HPU229334_00430</name>
</gene>
<dbReference type="Proteomes" id="UP000037997">
    <property type="component" value="Unassembled WGS sequence"/>
</dbReference>
<evidence type="ECO:0000313" key="1">
    <source>
        <dbReference type="EMBL" id="KPH54715.1"/>
    </source>
</evidence>
<sequence>MLSINKEKILKDYGFIRNFLKENNLTESDLHNLQRALRDNKGQRLNKNGKIHKTFLIIKKLGYIQERK</sequence>
<organism evidence="1 2">
    <name type="scientific">Helicobacter pullorum</name>
    <dbReference type="NCBI Taxonomy" id="35818"/>
    <lineage>
        <taxon>Bacteria</taxon>
        <taxon>Pseudomonadati</taxon>
        <taxon>Campylobacterota</taxon>
        <taxon>Epsilonproteobacteria</taxon>
        <taxon>Campylobacterales</taxon>
        <taxon>Helicobacteraceae</taxon>
        <taxon>Helicobacter</taxon>
    </lineage>
</organism>
<reference evidence="1 2" key="1">
    <citation type="submission" date="2014-06" db="EMBL/GenBank/DDBJ databases">
        <title>Helicobacter pullorum isolates in fresh chicken meat - phenotypic and genotypic features.</title>
        <authorList>
            <person name="Borges V."/>
            <person name="Santos A."/>
            <person name="Correia C.B."/>
            <person name="Saraiva M."/>
            <person name="Menard A."/>
            <person name="Vieira L."/>
            <person name="Sampaio D.A."/>
            <person name="Gomes J.P."/>
            <person name="Oleastro M."/>
        </authorList>
    </citation>
    <scope>NUCLEOTIDE SEQUENCE [LARGE SCALE GENOMIC DNA]</scope>
    <source>
        <strain evidence="1 2">229334/12</strain>
    </source>
</reference>
<comment type="caution">
    <text evidence="1">The sequence shown here is derived from an EMBL/GenBank/DDBJ whole genome shotgun (WGS) entry which is preliminary data.</text>
</comment>
<dbReference type="EMBL" id="JNOC01000107">
    <property type="protein sequence ID" value="KPH54715.1"/>
    <property type="molecule type" value="Genomic_DNA"/>
</dbReference>
<dbReference type="RefSeq" id="WP_054198719.1">
    <property type="nucleotide sequence ID" value="NZ_CAKMIM010000015.1"/>
</dbReference>
<dbReference type="PATRIC" id="fig|35818.11.peg.84"/>
<protein>
    <submittedName>
        <fullName evidence="1">Uncharacterized protein</fullName>
    </submittedName>
</protein>